<accession>B3T167</accession>
<gene>
    <name evidence="4" type="ORF">ALOHA_HF4000008G09ctg1g27</name>
</gene>
<comment type="similarity">
    <text evidence="1">Belongs to the aldehyde dehydrogenase family.</text>
</comment>
<evidence type="ECO:0000256" key="1">
    <source>
        <dbReference type="ARBA" id="ARBA00009986"/>
    </source>
</evidence>
<organism evidence="4">
    <name type="scientific">uncultured marine microorganism HF4000_008G09</name>
    <dbReference type="NCBI Taxonomy" id="455513"/>
    <lineage>
        <taxon>unclassified sequences</taxon>
        <taxon>environmental samples</taxon>
    </lineage>
</organism>
<dbReference type="FunFam" id="3.40.605.10:FF:000007">
    <property type="entry name" value="NAD/NADP-dependent betaine aldehyde dehydrogenase"/>
    <property type="match status" value="1"/>
</dbReference>
<dbReference type="AlphaFoldDB" id="B3T167"/>
<name>B3T167_9ZZZZ</name>
<dbReference type="InterPro" id="IPR015590">
    <property type="entry name" value="Aldehyde_DH_dom"/>
</dbReference>
<sequence>MKKYQSYIDGKWIDSLSKETIKVDDPATGKILGEMACAKKEDVDLAVEAASKAFKSRILVDMHPLERVKLMRKIAEELRKVSKEAGKLLCYENGKPLAGAEYEFVDAANYFDYYGGLTDKLEGKTIPVNKGVIDYTVLEPYGVSAHIIPWNYPISMLGRSLACSFATGNSTVVKTPEQTPLAAASFFAQALEKAGIPKGTINIICGYGDEAGSYLTHHKDVAQITFTGSVPTGKKILHAAAERAIPTVIELGGKSAAIVYPDADLDKVVETAKGAIFGHAGQICSAMSRAVVHKSVKNELLEKLSKLSKSLKVGAGYEGGELTPVISEKQLQKVENYSRSGTQAGAEAITGGKRVDRPGYFFEATVFDKVKQDMTIANEEIFGPVLSVIEYQDPEEAIKIANNSDYGLAAGVFTKNLNQATEASNKLEVGQVYVNSWFTGSIATPFGGYKRSGFSREKGQEALKSYLQVKNIGIQL</sequence>
<keyword evidence="2" id="KW-0560">Oxidoreductase</keyword>
<dbReference type="InterPro" id="IPR016162">
    <property type="entry name" value="Ald_DH_N"/>
</dbReference>
<dbReference type="EMBL" id="EU016572">
    <property type="protein sequence ID" value="ABZ06326.1"/>
    <property type="molecule type" value="Genomic_DNA"/>
</dbReference>
<dbReference type="InterPro" id="IPR016160">
    <property type="entry name" value="Ald_DH_CS_CYS"/>
</dbReference>
<reference evidence="4" key="1">
    <citation type="journal article" date="2008" name="ISME J.">
        <title>Genomic patterns of recombination, clonal divergence and environment in marine microbial populations.</title>
        <authorList>
            <person name="Konstantinidis K.T."/>
            <person name="Delong E.F."/>
        </authorList>
    </citation>
    <scope>NUCLEOTIDE SEQUENCE</scope>
</reference>
<dbReference type="GO" id="GO:0016620">
    <property type="term" value="F:oxidoreductase activity, acting on the aldehyde or oxo group of donors, NAD or NADP as acceptor"/>
    <property type="evidence" value="ECO:0007669"/>
    <property type="project" value="InterPro"/>
</dbReference>
<dbReference type="SUPFAM" id="SSF53720">
    <property type="entry name" value="ALDH-like"/>
    <property type="match status" value="1"/>
</dbReference>
<evidence type="ECO:0000259" key="3">
    <source>
        <dbReference type="Pfam" id="PF00171"/>
    </source>
</evidence>
<feature type="domain" description="Aldehyde dehydrogenase" evidence="3">
    <location>
        <begin position="12"/>
        <end position="472"/>
    </location>
</feature>
<dbReference type="InterPro" id="IPR029510">
    <property type="entry name" value="Ald_DH_CS_GLU"/>
</dbReference>
<dbReference type="Gene3D" id="3.40.309.10">
    <property type="entry name" value="Aldehyde Dehydrogenase, Chain A, domain 2"/>
    <property type="match status" value="1"/>
</dbReference>
<dbReference type="PANTHER" id="PTHR11699">
    <property type="entry name" value="ALDEHYDE DEHYDROGENASE-RELATED"/>
    <property type="match status" value="1"/>
</dbReference>
<dbReference type="PROSITE" id="PS00070">
    <property type="entry name" value="ALDEHYDE_DEHYDR_CYS"/>
    <property type="match status" value="1"/>
</dbReference>
<dbReference type="FunFam" id="3.40.605.10:FF:000026">
    <property type="entry name" value="Aldehyde dehydrogenase, putative"/>
    <property type="match status" value="1"/>
</dbReference>
<dbReference type="InterPro" id="IPR016163">
    <property type="entry name" value="Ald_DH_C"/>
</dbReference>
<dbReference type="Gene3D" id="3.40.605.10">
    <property type="entry name" value="Aldehyde Dehydrogenase, Chain A, domain 1"/>
    <property type="match status" value="1"/>
</dbReference>
<evidence type="ECO:0000313" key="4">
    <source>
        <dbReference type="EMBL" id="ABZ06326.1"/>
    </source>
</evidence>
<protein>
    <submittedName>
        <fullName evidence="4">Putative aldehyde dehydrogenase family protein</fullName>
    </submittedName>
</protein>
<dbReference type="PROSITE" id="PS00687">
    <property type="entry name" value="ALDEHYDE_DEHYDR_GLU"/>
    <property type="match status" value="1"/>
</dbReference>
<dbReference type="Pfam" id="PF00171">
    <property type="entry name" value="Aldedh"/>
    <property type="match status" value="1"/>
</dbReference>
<proteinExistence type="inferred from homology"/>
<dbReference type="FunFam" id="3.40.309.10:FF:000012">
    <property type="entry name" value="Betaine aldehyde dehydrogenase"/>
    <property type="match status" value="1"/>
</dbReference>
<dbReference type="InterPro" id="IPR016161">
    <property type="entry name" value="Ald_DH/histidinol_DH"/>
</dbReference>
<evidence type="ECO:0000256" key="2">
    <source>
        <dbReference type="ARBA" id="ARBA00023002"/>
    </source>
</evidence>